<evidence type="ECO:0000313" key="8">
    <source>
        <dbReference type="Proteomes" id="UP000023152"/>
    </source>
</evidence>
<comment type="caution">
    <text evidence="7">The sequence shown here is derived from an EMBL/GenBank/DDBJ whole genome shotgun (WGS) entry which is preliminary data.</text>
</comment>
<proteinExistence type="predicted"/>
<evidence type="ECO:0000313" key="7">
    <source>
        <dbReference type="EMBL" id="ETO32661.1"/>
    </source>
</evidence>
<name>X6P362_RETFI</name>
<feature type="transmembrane region" description="Helical" evidence="5">
    <location>
        <begin position="21"/>
        <end position="44"/>
    </location>
</feature>
<keyword evidence="5" id="KW-0472">Membrane</keyword>
<dbReference type="PANTHER" id="PTHR10342:SF274">
    <property type="entry name" value="ARYLSULFATASE B"/>
    <property type="match status" value="1"/>
</dbReference>
<keyword evidence="8" id="KW-1185">Reference proteome</keyword>
<dbReference type="CDD" id="cd16029">
    <property type="entry name" value="4-S"/>
    <property type="match status" value="1"/>
</dbReference>
<feature type="region of interest" description="Disordered" evidence="4">
    <location>
        <begin position="297"/>
        <end position="320"/>
    </location>
</feature>
<feature type="non-terminal residue" evidence="7">
    <location>
        <position position="1"/>
    </location>
</feature>
<dbReference type="EMBL" id="ASPP01004026">
    <property type="protein sequence ID" value="ETO32661.1"/>
    <property type="molecule type" value="Genomic_DNA"/>
</dbReference>
<feature type="domain" description="Sulfatase N-terminal" evidence="6">
    <location>
        <begin position="114"/>
        <end position="463"/>
    </location>
</feature>
<evidence type="ECO:0000256" key="4">
    <source>
        <dbReference type="SAM" id="MobiDB-lite"/>
    </source>
</evidence>
<reference evidence="7 8" key="1">
    <citation type="journal article" date="2013" name="Curr. Biol.">
        <title>The Genome of the Foraminiferan Reticulomyxa filosa.</title>
        <authorList>
            <person name="Glockner G."/>
            <person name="Hulsmann N."/>
            <person name="Schleicher M."/>
            <person name="Noegel A.A."/>
            <person name="Eichinger L."/>
            <person name="Gallinger C."/>
            <person name="Pawlowski J."/>
            <person name="Sierra R."/>
            <person name="Euteneuer U."/>
            <person name="Pillet L."/>
            <person name="Moustafa A."/>
            <person name="Platzer M."/>
            <person name="Groth M."/>
            <person name="Szafranski K."/>
            <person name="Schliwa M."/>
        </authorList>
    </citation>
    <scope>NUCLEOTIDE SEQUENCE [LARGE SCALE GENOMIC DNA]</scope>
</reference>
<feature type="compositionally biased region" description="Basic and acidic residues" evidence="4">
    <location>
        <begin position="76"/>
        <end position="87"/>
    </location>
</feature>
<dbReference type="InterPro" id="IPR000917">
    <property type="entry name" value="Sulfatase_N"/>
</dbReference>
<protein>
    <submittedName>
        <fullName evidence="7">Arylsulfatase</fullName>
    </submittedName>
</protein>
<evidence type="ECO:0000256" key="1">
    <source>
        <dbReference type="ARBA" id="ARBA00022723"/>
    </source>
</evidence>
<evidence type="ECO:0000256" key="5">
    <source>
        <dbReference type="SAM" id="Phobius"/>
    </source>
</evidence>
<gene>
    <name evidence="7" type="ORF">RFI_04456</name>
</gene>
<keyword evidence="5" id="KW-1133">Transmembrane helix</keyword>
<accession>X6P362</accession>
<feature type="compositionally biased region" description="Basic and acidic residues" evidence="4">
    <location>
        <begin position="98"/>
        <end position="108"/>
    </location>
</feature>
<keyword evidence="5" id="KW-0812">Transmembrane</keyword>
<dbReference type="GO" id="GO:0008484">
    <property type="term" value="F:sulfuric ester hydrolase activity"/>
    <property type="evidence" value="ECO:0007669"/>
    <property type="project" value="InterPro"/>
</dbReference>
<dbReference type="Gene3D" id="3.30.1120.10">
    <property type="match status" value="1"/>
</dbReference>
<organism evidence="7 8">
    <name type="scientific">Reticulomyxa filosa</name>
    <dbReference type="NCBI Taxonomy" id="46433"/>
    <lineage>
        <taxon>Eukaryota</taxon>
        <taxon>Sar</taxon>
        <taxon>Rhizaria</taxon>
        <taxon>Retaria</taxon>
        <taxon>Foraminifera</taxon>
        <taxon>Monothalamids</taxon>
        <taxon>Reticulomyxidae</taxon>
        <taxon>Reticulomyxa</taxon>
    </lineage>
</organism>
<dbReference type="AlphaFoldDB" id="X6P362"/>
<sequence length="639" mass="72470">ETWLWVWGFLKKKKKMSSRSCYPRLIIGSILGLVWLSVLALILFQSTFDTVVFTPSDNADFALDLQKTRQEVTKIQRKKENREEAKQQEVLGKVKNSKQREDSRTGQQKKENIPNILYVLLDDVGWSDVGYHETNARVRVHTPHLNELATKEGVILNQYYTYQICSPTRASLLTGRYNIHNRVSFVIGPTDKYGLPLDEIVLPQMLKRFANFRTYLVGKWHLGFYANHYTPPQRHFDYFYGFYLGEGDHFLHSRKLPKQFAYDLRIQNATTKAEGVYSSWLFGNVTKAILQSYVSIPNNKNNNNKNNNNKNNNNNNNNNNNKKDPFFILLSFQVVHDPPQCPEAYVTRYNDQSRYNMSATRRVRAGMMTLTDDVIEELVSVLKANDGELWNNTLVVVASDNGATDNAGNRPLRGAKHTLWEGGIRVPAFVTGGALHPSLKGKIHKHMFHVSDWFATFVDMCGIDVMLDYNDVVPLNNRLDGVSQYPFLFQGRDHLPLRHEMLLGGFDANDGGAIRVGELKFVSGSPVSVNAMHKSGWTPSHLDFRFGHAHVQCATHHNIVPPTTLDNCVTGSPCVFNLTSDPCEYAPLDPTRFATLYQELEGKLALHMRSALPVIFPDAPLGELIQLSPDGDPFWGPIV</sequence>
<dbReference type="GO" id="GO:0046872">
    <property type="term" value="F:metal ion binding"/>
    <property type="evidence" value="ECO:0007669"/>
    <property type="project" value="UniProtKB-KW"/>
</dbReference>
<evidence type="ECO:0000259" key="6">
    <source>
        <dbReference type="Pfam" id="PF00884"/>
    </source>
</evidence>
<dbReference type="InterPro" id="IPR017850">
    <property type="entry name" value="Alkaline_phosphatase_core_sf"/>
</dbReference>
<dbReference type="Pfam" id="PF00884">
    <property type="entry name" value="Sulfatase"/>
    <property type="match status" value="1"/>
</dbReference>
<evidence type="ECO:0000256" key="3">
    <source>
        <dbReference type="ARBA" id="ARBA00023180"/>
    </source>
</evidence>
<keyword evidence="2" id="KW-0106">Calcium</keyword>
<dbReference type="Proteomes" id="UP000023152">
    <property type="component" value="Unassembled WGS sequence"/>
</dbReference>
<dbReference type="PANTHER" id="PTHR10342">
    <property type="entry name" value="ARYLSULFATASE"/>
    <property type="match status" value="1"/>
</dbReference>
<dbReference type="SUPFAM" id="SSF53649">
    <property type="entry name" value="Alkaline phosphatase-like"/>
    <property type="match status" value="1"/>
</dbReference>
<keyword evidence="1" id="KW-0479">Metal-binding</keyword>
<evidence type="ECO:0000256" key="2">
    <source>
        <dbReference type="ARBA" id="ARBA00022837"/>
    </source>
</evidence>
<keyword evidence="3" id="KW-0325">Glycoprotein</keyword>
<feature type="region of interest" description="Disordered" evidence="4">
    <location>
        <begin position="76"/>
        <end position="108"/>
    </location>
</feature>
<feature type="compositionally biased region" description="Low complexity" evidence="4">
    <location>
        <begin position="298"/>
        <end position="320"/>
    </location>
</feature>
<dbReference type="InterPro" id="IPR047115">
    <property type="entry name" value="ARSB"/>
</dbReference>
<dbReference type="OrthoDB" id="103349at2759"/>
<dbReference type="Gene3D" id="3.40.720.10">
    <property type="entry name" value="Alkaline Phosphatase, subunit A"/>
    <property type="match status" value="1"/>
</dbReference>